<keyword evidence="5" id="KW-1185">Reference proteome</keyword>
<dbReference type="EMBL" id="FMVN01000002">
    <property type="protein sequence ID" value="SCX91301.1"/>
    <property type="molecule type" value="Genomic_DNA"/>
</dbReference>
<proteinExistence type="predicted"/>
<dbReference type="AlphaFoldDB" id="A0A098GDG6"/>
<dbReference type="OrthoDB" id="5647240at2"/>
<dbReference type="Proteomes" id="UP000182998">
    <property type="component" value="Unassembled WGS sequence"/>
</dbReference>
<dbReference type="HOGENOM" id="CLU_454774_0_0_6"/>
<feature type="region of interest" description="Disordered" evidence="1">
    <location>
        <begin position="500"/>
        <end position="520"/>
    </location>
</feature>
<evidence type="ECO:0000313" key="5">
    <source>
        <dbReference type="Proteomes" id="UP000182998"/>
    </source>
</evidence>
<gene>
    <name evidence="2" type="ORF">LMI_0119</name>
    <name evidence="3" type="ORF">SAMN02982997_00354</name>
</gene>
<sequence length="596" mass="67124">MGWRDTWESIKDWGDRVWQNATLANAVKGVGKYSFKTIKFVLGQPQAAWRAGASLMHHPRVRTLGKHMLQVGTRSLAPIVLIYVNDEIQRRGREYLDDEPDEAWISTNTLVLSSLVVLNSAVWVFAKRQKLQTIGQTAILTLESSNAVADQLPDVKICQDCTTLRFLKGSFRDLITYWSTELLIEIVRYSGGENIATLLSIYHNGRYIVTLVWSPFCGRHLDENLKEHPEFVLAQGLTHAGVSASVAYLIEYGTGIPRTYYQSTIEQLSLVGQVLVAGHNNLPEPVKHSDRLIIDPVGLYEQSVKLSVDVILAGTKVVILPRVKPIVRPLLNSLPQAPSIPWAKMAKLAEDAWCHPATKMVKYCVLPPLLQGQEQFVNDPLVSYHWRELRDKTVDAIIDMEEVSRKYAIRVASTSPETTAEAVEMVMGTPKILTEIVLHLLRNEALMDFLADKRRLLQGIHSGPKPRAQVDPTVPPMRGQVDVPKIIPHPQVMETGEALKPDETEQQGLPTAKPSQPKIPTERKVERKLLGMRPVEENKIQAKMMSRPSFFEEVKRSSSVVSTTTHRVENQEEAKEDDYGFVKLEDTHTPQTQYFC</sequence>
<evidence type="ECO:0000313" key="2">
    <source>
        <dbReference type="EMBL" id="CEG59486.1"/>
    </source>
</evidence>
<accession>A0A098GDG6</accession>
<protein>
    <submittedName>
        <fullName evidence="2">Uncharacterized protein</fullName>
    </submittedName>
</protein>
<organism evidence="2 4">
    <name type="scientific">Legionella micdadei</name>
    <name type="common">Tatlockia micdadei</name>
    <dbReference type="NCBI Taxonomy" id="451"/>
    <lineage>
        <taxon>Bacteria</taxon>
        <taxon>Pseudomonadati</taxon>
        <taxon>Pseudomonadota</taxon>
        <taxon>Gammaproteobacteria</taxon>
        <taxon>Legionellales</taxon>
        <taxon>Legionellaceae</taxon>
        <taxon>Legionella</taxon>
    </lineage>
</organism>
<dbReference type="Proteomes" id="UP000032414">
    <property type="component" value="Chromosome I"/>
</dbReference>
<feature type="region of interest" description="Disordered" evidence="1">
    <location>
        <begin position="555"/>
        <end position="582"/>
    </location>
</feature>
<dbReference type="RefSeq" id="WP_045098063.1">
    <property type="nucleotide sequence ID" value="NZ_CP020614.1"/>
</dbReference>
<dbReference type="PATRIC" id="fig|451.8.peg.1089"/>
<evidence type="ECO:0000256" key="1">
    <source>
        <dbReference type="SAM" id="MobiDB-lite"/>
    </source>
</evidence>
<reference evidence="3 5" key="3">
    <citation type="submission" date="2016-10" db="EMBL/GenBank/DDBJ databases">
        <authorList>
            <person name="Varghese N."/>
            <person name="Submissions S."/>
        </authorList>
    </citation>
    <scope>NUCLEOTIDE SEQUENCE [LARGE SCALE GENOMIC DNA]</scope>
    <source>
        <strain evidence="3 5">ATCC 33218</strain>
    </source>
</reference>
<reference evidence="2" key="2">
    <citation type="submission" date="2014-09" db="EMBL/GenBank/DDBJ databases">
        <authorList>
            <person name="GOMEZ-VALERO Laura"/>
        </authorList>
    </citation>
    <scope>NUCLEOTIDE SEQUENCE</scope>
    <source>
        <strain evidence="2">ATCC33218</strain>
    </source>
</reference>
<evidence type="ECO:0000313" key="3">
    <source>
        <dbReference type="EMBL" id="SCX91301.1"/>
    </source>
</evidence>
<name>A0A098GDG6_LEGMI</name>
<dbReference type="EMBL" id="LN614830">
    <property type="protein sequence ID" value="CEG59486.1"/>
    <property type="molecule type" value="Genomic_DNA"/>
</dbReference>
<reference evidence="4" key="1">
    <citation type="submission" date="2014-09" db="EMBL/GenBank/DDBJ databases">
        <authorList>
            <person name="Gomez-Valero L."/>
        </authorList>
    </citation>
    <scope>NUCLEOTIDE SEQUENCE [LARGE SCALE GENOMIC DNA]</scope>
    <source>
        <strain evidence="4">ATCC33218</strain>
    </source>
</reference>
<dbReference type="KEGG" id="tmc:LMI_0119"/>
<feature type="compositionally biased region" description="Basic and acidic residues" evidence="1">
    <location>
        <begin position="566"/>
        <end position="582"/>
    </location>
</feature>
<evidence type="ECO:0000313" key="4">
    <source>
        <dbReference type="Proteomes" id="UP000032414"/>
    </source>
</evidence>